<reference evidence="10" key="1">
    <citation type="submission" date="2017-11" db="EMBL/GenBank/DDBJ databases">
        <authorList>
            <person name="Chan K.G."/>
            <person name="Lee L.S."/>
        </authorList>
    </citation>
    <scope>NUCLEOTIDE SEQUENCE [LARGE SCALE GENOMIC DNA]</scope>
    <source>
        <strain evidence="10">DSM 100970</strain>
    </source>
</reference>
<keyword evidence="4" id="KW-0678">Repressor</keyword>
<dbReference type="PANTHER" id="PTHR38025">
    <property type="entry name" value="TRP OPERON REPRESSOR"/>
    <property type="match status" value="1"/>
</dbReference>
<dbReference type="InterPro" id="IPR000831">
    <property type="entry name" value="Trp_repress"/>
</dbReference>
<dbReference type="InterPro" id="IPR013335">
    <property type="entry name" value="Trp_repress_bac"/>
</dbReference>
<evidence type="ECO:0000256" key="6">
    <source>
        <dbReference type="ARBA" id="ARBA00023125"/>
    </source>
</evidence>
<dbReference type="NCBIfam" id="TIGR01321">
    <property type="entry name" value="TrpR"/>
    <property type="match status" value="1"/>
</dbReference>
<dbReference type="GO" id="GO:0005737">
    <property type="term" value="C:cytoplasm"/>
    <property type="evidence" value="ECO:0007669"/>
    <property type="project" value="UniProtKB-SubCell"/>
</dbReference>
<protein>
    <recommendedName>
        <fullName evidence="8">Trp operon repressor</fullName>
    </recommendedName>
</protein>
<dbReference type="Pfam" id="PF01371">
    <property type="entry name" value="Trp_repressor"/>
    <property type="match status" value="1"/>
</dbReference>
<evidence type="ECO:0000313" key="9">
    <source>
        <dbReference type="EMBL" id="AUR50854.1"/>
    </source>
</evidence>
<evidence type="ECO:0000256" key="7">
    <source>
        <dbReference type="ARBA" id="ARBA00023163"/>
    </source>
</evidence>
<evidence type="ECO:0000256" key="8">
    <source>
        <dbReference type="NCBIfam" id="TIGR01321"/>
    </source>
</evidence>
<keyword evidence="6" id="KW-0238">DNA-binding</keyword>
<keyword evidence="10" id="KW-1185">Reference proteome</keyword>
<dbReference type="Gene3D" id="1.10.1270.10">
    <property type="entry name" value="TrpR-like"/>
    <property type="match status" value="1"/>
</dbReference>
<keyword evidence="3" id="KW-0963">Cytoplasm</keyword>
<dbReference type="InterPro" id="IPR038116">
    <property type="entry name" value="TrpR-like_sf"/>
</dbReference>
<name>A0A2I7N322_9NEIS</name>
<evidence type="ECO:0000313" key="10">
    <source>
        <dbReference type="Proteomes" id="UP000236655"/>
    </source>
</evidence>
<dbReference type="KEGG" id="nba:CUN60_00575"/>
<accession>A0A2I7N322</accession>
<gene>
    <name evidence="9" type="ORF">CUN60_00575</name>
</gene>
<evidence type="ECO:0000256" key="3">
    <source>
        <dbReference type="ARBA" id="ARBA00022490"/>
    </source>
</evidence>
<dbReference type="RefSeq" id="WP_102950154.1">
    <property type="nucleotide sequence ID" value="NZ_CP024847.1"/>
</dbReference>
<evidence type="ECO:0000256" key="1">
    <source>
        <dbReference type="ARBA" id="ARBA00004496"/>
    </source>
</evidence>
<organism evidence="9 10">
    <name type="scientific">Aquella oligotrophica</name>
    <dbReference type="NCBI Taxonomy" id="2067065"/>
    <lineage>
        <taxon>Bacteria</taxon>
        <taxon>Pseudomonadati</taxon>
        <taxon>Pseudomonadota</taxon>
        <taxon>Betaproteobacteria</taxon>
        <taxon>Neisseriales</taxon>
        <taxon>Neisseriaceae</taxon>
        <taxon>Aquella</taxon>
    </lineage>
</organism>
<dbReference type="AlphaFoldDB" id="A0A2I7N322"/>
<dbReference type="EMBL" id="CP024847">
    <property type="protein sequence ID" value="AUR50854.1"/>
    <property type="molecule type" value="Genomic_DNA"/>
</dbReference>
<dbReference type="SUPFAM" id="SSF48295">
    <property type="entry name" value="TrpR-like"/>
    <property type="match status" value="1"/>
</dbReference>
<dbReference type="PANTHER" id="PTHR38025:SF1">
    <property type="entry name" value="TRP OPERON REPRESSOR"/>
    <property type="match status" value="1"/>
</dbReference>
<dbReference type="OrthoDB" id="5704033at2"/>
<proteinExistence type="inferred from homology"/>
<comment type="subcellular location">
    <subcellularLocation>
        <location evidence="1">Cytoplasm</location>
    </subcellularLocation>
</comment>
<dbReference type="GO" id="GO:0003700">
    <property type="term" value="F:DNA-binding transcription factor activity"/>
    <property type="evidence" value="ECO:0007669"/>
    <property type="project" value="UniProtKB-UniRule"/>
</dbReference>
<evidence type="ECO:0000256" key="4">
    <source>
        <dbReference type="ARBA" id="ARBA00022491"/>
    </source>
</evidence>
<sequence length="92" mass="10514">MKENPAWSSFISNCQQIESVAELQELFELTLTPAECEKIAARYMILKELIHGNLTHREIAAKLKVSIFNVTRGANQLKKTPETTKQLIRETK</sequence>
<keyword evidence="7" id="KW-0804">Transcription</keyword>
<evidence type="ECO:0000256" key="2">
    <source>
        <dbReference type="ARBA" id="ARBA00007027"/>
    </source>
</evidence>
<keyword evidence="5" id="KW-0805">Transcription regulation</keyword>
<dbReference type="GO" id="GO:0043565">
    <property type="term" value="F:sequence-specific DNA binding"/>
    <property type="evidence" value="ECO:0007669"/>
    <property type="project" value="UniProtKB-UniRule"/>
</dbReference>
<dbReference type="InterPro" id="IPR010921">
    <property type="entry name" value="Trp_repressor/repl_initiator"/>
</dbReference>
<comment type="similarity">
    <text evidence="2">Belongs to the TrpR family.</text>
</comment>
<dbReference type="Proteomes" id="UP000236655">
    <property type="component" value="Chromosome"/>
</dbReference>
<evidence type="ECO:0000256" key="5">
    <source>
        <dbReference type="ARBA" id="ARBA00023015"/>
    </source>
</evidence>